<evidence type="ECO:0000259" key="5">
    <source>
        <dbReference type="PROSITE" id="PS51464"/>
    </source>
</evidence>
<keyword evidence="1" id="KW-0805">Transcription regulation</keyword>
<dbReference type="InterPro" id="IPR035472">
    <property type="entry name" value="RpiR-like_SIS"/>
</dbReference>
<dbReference type="InterPro" id="IPR001347">
    <property type="entry name" value="SIS_dom"/>
</dbReference>
<evidence type="ECO:0000256" key="2">
    <source>
        <dbReference type="ARBA" id="ARBA00023125"/>
    </source>
</evidence>
<proteinExistence type="predicted"/>
<evidence type="ECO:0000256" key="3">
    <source>
        <dbReference type="ARBA" id="ARBA00023163"/>
    </source>
</evidence>
<dbReference type="InterPro" id="IPR047640">
    <property type="entry name" value="RpiR-like"/>
</dbReference>
<reference evidence="7" key="1">
    <citation type="journal article" date="2019" name="Int. J. Syst. Evol. Microbiol.">
        <title>The Global Catalogue of Microorganisms (GCM) 10K type strain sequencing project: providing services to taxonomists for standard genome sequencing and annotation.</title>
        <authorList>
            <consortium name="The Broad Institute Genomics Platform"/>
            <consortium name="The Broad Institute Genome Sequencing Center for Infectious Disease"/>
            <person name="Wu L."/>
            <person name="Ma J."/>
        </authorList>
    </citation>
    <scope>NUCLEOTIDE SEQUENCE [LARGE SCALE GENOMIC DNA]</scope>
    <source>
        <strain evidence="7">JCM 3369</strain>
    </source>
</reference>
<organism evidence="6 7">
    <name type="scientific">Georgenia faecalis</name>
    <dbReference type="NCBI Taxonomy" id="2483799"/>
    <lineage>
        <taxon>Bacteria</taxon>
        <taxon>Bacillati</taxon>
        <taxon>Actinomycetota</taxon>
        <taxon>Actinomycetes</taxon>
        <taxon>Micrococcales</taxon>
        <taxon>Bogoriellaceae</taxon>
        <taxon>Georgenia</taxon>
    </lineage>
</organism>
<dbReference type="SUPFAM" id="SSF53697">
    <property type="entry name" value="SIS domain"/>
    <property type="match status" value="1"/>
</dbReference>
<dbReference type="Pfam" id="PF01418">
    <property type="entry name" value="HTH_6"/>
    <property type="match status" value="1"/>
</dbReference>
<dbReference type="PROSITE" id="PS51071">
    <property type="entry name" value="HTH_RPIR"/>
    <property type="match status" value="1"/>
</dbReference>
<dbReference type="PROSITE" id="PS51464">
    <property type="entry name" value="SIS"/>
    <property type="match status" value="1"/>
</dbReference>
<dbReference type="Gene3D" id="3.40.50.10490">
    <property type="entry name" value="Glucose-6-phosphate isomerase like protein, domain 1"/>
    <property type="match status" value="1"/>
</dbReference>
<comment type="caution">
    <text evidence="6">The sequence shown here is derived from an EMBL/GenBank/DDBJ whole genome shotgun (WGS) entry which is preliminary data.</text>
</comment>
<dbReference type="EMBL" id="JBHSGF010000003">
    <property type="protein sequence ID" value="MFC4554856.1"/>
    <property type="molecule type" value="Genomic_DNA"/>
</dbReference>
<dbReference type="PANTHER" id="PTHR30514">
    <property type="entry name" value="GLUCOKINASE"/>
    <property type="match status" value="1"/>
</dbReference>
<feature type="domain" description="SIS" evidence="5">
    <location>
        <begin position="139"/>
        <end position="279"/>
    </location>
</feature>
<keyword evidence="3" id="KW-0804">Transcription</keyword>
<dbReference type="CDD" id="cd05013">
    <property type="entry name" value="SIS_RpiR"/>
    <property type="match status" value="1"/>
</dbReference>
<accession>A0ABV9D910</accession>
<protein>
    <submittedName>
        <fullName evidence="6">MurR/RpiR family transcriptional regulator</fullName>
    </submittedName>
</protein>
<keyword evidence="7" id="KW-1185">Reference proteome</keyword>
<gene>
    <name evidence="6" type="ORF">ACFO3F_06315</name>
</gene>
<keyword evidence="2" id="KW-0238">DNA-binding</keyword>
<dbReference type="Gene3D" id="1.10.10.10">
    <property type="entry name" value="Winged helix-like DNA-binding domain superfamily/Winged helix DNA-binding domain"/>
    <property type="match status" value="1"/>
</dbReference>
<dbReference type="InterPro" id="IPR046348">
    <property type="entry name" value="SIS_dom_sf"/>
</dbReference>
<evidence type="ECO:0000259" key="4">
    <source>
        <dbReference type="PROSITE" id="PS51071"/>
    </source>
</evidence>
<dbReference type="InterPro" id="IPR000281">
    <property type="entry name" value="HTH_RpiR"/>
</dbReference>
<feature type="domain" description="HTH rpiR-type" evidence="4">
    <location>
        <begin position="14"/>
        <end position="90"/>
    </location>
</feature>
<dbReference type="Proteomes" id="UP001595955">
    <property type="component" value="Unassembled WGS sequence"/>
</dbReference>
<dbReference type="Pfam" id="PF01380">
    <property type="entry name" value="SIS"/>
    <property type="match status" value="1"/>
</dbReference>
<dbReference type="RefSeq" id="WP_122822853.1">
    <property type="nucleotide sequence ID" value="NZ_CP033325.1"/>
</dbReference>
<name>A0ABV9D910_9MICO</name>
<dbReference type="SUPFAM" id="SSF46689">
    <property type="entry name" value="Homeodomain-like"/>
    <property type="match status" value="1"/>
</dbReference>
<evidence type="ECO:0000256" key="1">
    <source>
        <dbReference type="ARBA" id="ARBA00023015"/>
    </source>
</evidence>
<sequence length="295" mass="30249">MGAAPTGDGAAAEPGLVNRVRASLTDLRPAERRVGEAVVADPSLVARESITALAARCRTSAPTVVRFAKRMGFSGYPDLRLALAMAAGIEEGRSARGPVSGTLEPSDTLEDLVAKIGYADARAVEDTVSMLDVAQLARAVDALAEARHVDVVGVGASGLTAADLFQKLARLGINAAAHVDRHAAMTAISLRGKGDVVVAVSNSGATSDVLEPVRLANAGGATTIGLTNHPSSPLATLAQVVLVTTTRETTFRTGAMASRIAQLTVIDCLFVAVAMRNTGATRKALDATFKAVADL</sequence>
<evidence type="ECO:0000313" key="7">
    <source>
        <dbReference type="Proteomes" id="UP001595955"/>
    </source>
</evidence>
<evidence type="ECO:0000313" key="6">
    <source>
        <dbReference type="EMBL" id="MFC4554856.1"/>
    </source>
</evidence>
<dbReference type="PANTHER" id="PTHR30514:SF1">
    <property type="entry name" value="HTH-TYPE TRANSCRIPTIONAL REGULATOR HEXR-RELATED"/>
    <property type="match status" value="1"/>
</dbReference>
<dbReference type="InterPro" id="IPR036388">
    <property type="entry name" value="WH-like_DNA-bd_sf"/>
</dbReference>
<dbReference type="InterPro" id="IPR009057">
    <property type="entry name" value="Homeodomain-like_sf"/>
</dbReference>